<proteinExistence type="predicted"/>
<protein>
    <submittedName>
        <fullName evidence="1">Uncharacterized protein</fullName>
    </submittedName>
</protein>
<accession>X0S2T5</accession>
<sequence>MPEPLKVGDKVRLRGRAAYEGVVCRVTYTKDHGRECAVSWFWWDPEGRAVFGIYKHKDLAKLSPLIQLAREAE</sequence>
<evidence type="ECO:0000313" key="1">
    <source>
        <dbReference type="EMBL" id="GAF69521.1"/>
    </source>
</evidence>
<reference evidence="1" key="1">
    <citation type="journal article" date="2014" name="Front. Microbiol.">
        <title>High frequency of phylogenetically diverse reductive dehalogenase-homologous genes in deep subseafloor sedimentary metagenomes.</title>
        <authorList>
            <person name="Kawai M."/>
            <person name="Futagami T."/>
            <person name="Toyoda A."/>
            <person name="Takaki Y."/>
            <person name="Nishi S."/>
            <person name="Hori S."/>
            <person name="Arai W."/>
            <person name="Tsubouchi T."/>
            <person name="Morono Y."/>
            <person name="Uchiyama I."/>
            <person name="Ito T."/>
            <person name="Fujiyama A."/>
            <person name="Inagaki F."/>
            <person name="Takami H."/>
        </authorList>
    </citation>
    <scope>NUCLEOTIDE SEQUENCE</scope>
    <source>
        <strain evidence="1">Expedition CK06-06</strain>
    </source>
</reference>
<name>X0S2T5_9ZZZZ</name>
<dbReference type="EMBL" id="BARS01003877">
    <property type="protein sequence ID" value="GAF69521.1"/>
    <property type="molecule type" value="Genomic_DNA"/>
</dbReference>
<dbReference type="AlphaFoldDB" id="X0S2T5"/>
<gene>
    <name evidence="1" type="ORF">S01H1_07532</name>
</gene>
<organism evidence="1">
    <name type="scientific">marine sediment metagenome</name>
    <dbReference type="NCBI Taxonomy" id="412755"/>
    <lineage>
        <taxon>unclassified sequences</taxon>
        <taxon>metagenomes</taxon>
        <taxon>ecological metagenomes</taxon>
    </lineage>
</organism>
<comment type="caution">
    <text evidence="1">The sequence shown here is derived from an EMBL/GenBank/DDBJ whole genome shotgun (WGS) entry which is preliminary data.</text>
</comment>